<accession>A0A8X6S0N7</accession>
<evidence type="ECO:0000313" key="2">
    <source>
        <dbReference type="Proteomes" id="UP000887159"/>
    </source>
</evidence>
<reference evidence="1" key="1">
    <citation type="submission" date="2020-08" db="EMBL/GenBank/DDBJ databases">
        <title>Multicomponent nature underlies the extraordinary mechanical properties of spider dragline silk.</title>
        <authorList>
            <person name="Kono N."/>
            <person name="Nakamura H."/>
            <person name="Mori M."/>
            <person name="Yoshida Y."/>
            <person name="Ohtoshi R."/>
            <person name="Malay A.D."/>
            <person name="Moran D.A.P."/>
            <person name="Tomita M."/>
            <person name="Numata K."/>
            <person name="Arakawa K."/>
        </authorList>
    </citation>
    <scope>NUCLEOTIDE SEQUENCE</scope>
</reference>
<name>A0A8X6S0N7_TRICX</name>
<gene>
    <name evidence="1" type="primary">X975_14634</name>
    <name evidence="1" type="ORF">TNCV_3092421</name>
</gene>
<keyword evidence="2" id="KW-1185">Reference proteome</keyword>
<evidence type="ECO:0000313" key="1">
    <source>
        <dbReference type="EMBL" id="GFY03616.1"/>
    </source>
</evidence>
<organism evidence="1 2">
    <name type="scientific">Trichonephila clavipes</name>
    <name type="common">Golden silk orbweaver</name>
    <name type="synonym">Nephila clavipes</name>
    <dbReference type="NCBI Taxonomy" id="2585209"/>
    <lineage>
        <taxon>Eukaryota</taxon>
        <taxon>Metazoa</taxon>
        <taxon>Ecdysozoa</taxon>
        <taxon>Arthropoda</taxon>
        <taxon>Chelicerata</taxon>
        <taxon>Arachnida</taxon>
        <taxon>Araneae</taxon>
        <taxon>Araneomorphae</taxon>
        <taxon>Entelegynae</taxon>
        <taxon>Araneoidea</taxon>
        <taxon>Nephilidae</taxon>
        <taxon>Trichonephila</taxon>
    </lineage>
</organism>
<protein>
    <submittedName>
        <fullName evidence="1">Peptidase A2 domain-containing protein</fullName>
    </submittedName>
</protein>
<sequence length="115" mass="13067">MNFDIIIGCNLIKQANLTTTPDSVIFSKPQIEVTDASPQPFVFAITVDIPNCYIGPEIPKQPRNDVDALLTSYRPNKIKMMDIELSMIVVDDKSIYHSPRRLPFTERDTVDKQID</sequence>
<dbReference type="AlphaFoldDB" id="A0A8X6S0N7"/>
<proteinExistence type="predicted"/>
<comment type="caution">
    <text evidence="1">The sequence shown here is derived from an EMBL/GenBank/DDBJ whole genome shotgun (WGS) entry which is preliminary data.</text>
</comment>
<dbReference type="Proteomes" id="UP000887159">
    <property type="component" value="Unassembled WGS sequence"/>
</dbReference>
<dbReference type="EMBL" id="BMAU01021239">
    <property type="protein sequence ID" value="GFY03616.1"/>
    <property type="molecule type" value="Genomic_DNA"/>
</dbReference>